<sequence length="239" mass="27798">MEENDYLLFFDKDPVDPELEDYFKNFNINIVQKSNLTAVQPMATLPTAILISWSLLKEQPDMLQTIYQSFQTPLIVIQEHRDEQSCVNLLEKGADDVLVKPLLPRELHARINAIHRRVTGMQSQMAEDKEVLKFANWRLYPSSRQVFDENHEELTLSAGEYDLLYAFVQQPHQVLTREFLSQITKHSDLGPLDRRIDVQISRLRHKIEPQAKKPGLIKTIRNEGYLFTANVLVLKESEL</sequence>
<evidence type="ECO:0000313" key="13">
    <source>
        <dbReference type="Proteomes" id="UP000295517"/>
    </source>
</evidence>
<dbReference type="PROSITE" id="PS50110">
    <property type="entry name" value="RESPONSE_REGULATORY"/>
    <property type="match status" value="1"/>
</dbReference>
<evidence type="ECO:0000256" key="6">
    <source>
        <dbReference type="ARBA" id="ARBA00023125"/>
    </source>
</evidence>
<dbReference type="InterPro" id="IPR011006">
    <property type="entry name" value="CheY-like_superfamily"/>
</dbReference>
<dbReference type="AlphaFoldDB" id="A0AAX1EJ29"/>
<dbReference type="InterPro" id="IPR001867">
    <property type="entry name" value="OmpR/PhoB-type_DNA-bd"/>
</dbReference>
<dbReference type="Gene3D" id="3.40.50.2300">
    <property type="match status" value="1"/>
</dbReference>
<dbReference type="InterPro" id="IPR016032">
    <property type="entry name" value="Sig_transdc_resp-reg_C-effctor"/>
</dbReference>
<evidence type="ECO:0000256" key="2">
    <source>
        <dbReference type="ARBA" id="ARBA00022490"/>
    </source>
</evidence>
<dbReference type="InterPro" id="IPR036388">
    <property type="entry name" value="WH-like_DNA-bd_sf"/>
</dbReference>
<dbReference type="GO" id="GO:0006355">
    <property type="term" value="P:regulation of DNA-templated transcription"/>
    <property type="evidence" value="ECO:0007669"/>
    <property type="project" value="InterPro"/>
</dbReference>
<dbReference type="InterPro" id="IPR039420">
    <property type="entry name" value="WalR-like"/>
</dbReference>
<evidence type="ECO:0000313" key="12">
    <source>
        <dbReference type="EMBL" id="QBR85057.1"/>
    </source>
</evidence>
<evidence type="ECO:0000256" key="4">
    <source>
        <dbReference type="ARBA" id="ARBA00023012"/>
    </source>
</evidence>
<dbReference type="Pfam" id="PF00486">
    <property type="entry name" value="Trans_reg_C"/>
    <property type="match status" value="1"/>
</dbReference>
<evidence type="ECO:0000259" key="11">
    <source>
        <dbReference type="PROSITE" id="PS51755"/>
    </source>
</evidence>
<dbReference type="FunFam" id="1.10.10.10:FF:000099">
    <property type="entry name" value="Two-component system response regulator TorR"/>
    <property type="match status" value="1"/>
</dbReference>
<keyword evidence="7" id="KW-0804">Transcription</keyword>
<dbReference type="GO" id="GO:0032993">
    <property type="term" value="C:protein-DNA complex"/>
    <property type="evidence" value="ECO:0007669"/>
    <property type="project" value="TreeGrafter"/>
</dbReference>
<dbReference type="PANTHER" id="PTHR48111">
    <property type="entry name" value="REGULATOR OF RPOS"/>
    <property type="match status" value="1"/>
</dbReference>
<keyword evidence="4" id="KW-0902">Two-component regulatory system</keyword>
<proteinExistence type="predicted"/>
<dbReference type="SUPFAM" id="SSF52172">
    <property type="entry name" value="CheY-like"/>
    <property type="match status" value="1"/>
</dbReference>
<evidence type="ECO:0000259" key="10">
    <source>
        <dbReference type="PROSITE" id="PS50110"/>
    </source>
</evidence>
<keyword evidence="6 9" id="KW-0238">DNA-binding</keyword>
<dbReference type="GO" id="GO:0005829">
    <property type="term" value="C:cytosol"/>
    <property type="evidence" value="ECO:0007669"/>
    <property type="project" value="TreeGrafter"/>
</dbReference>
<keyword evidence="3" id="KW-0597">Phosphoprotein</keyword>
<feature type="domain" description="Response regulatory" evidence="10">
    <location>
        <begin position="5"/>
        <end position="115"/>
    </location>
</feature>
<evidence type="ECO:0000256" key="1">
    <source>
        <dbReference type="ARBA" id="ARBA00004496"/>
    </source>
</evidence>
<organism evidence="12 13">
    <name type="scientific">Legionella israelensis</name>
    <dbReference type="NCBI Taxonomy" id="454"/>
    <lineage>
        <taxon>Bacteria</taxon>
        <taxon>Pseudomonadati</taxon>
        <taxon>Pseudomonadota</taxon>
        <taxon>Gammaproteobacteria</taxon>
        <taxon>Legionellales</taxon>
        <taxon>Legionellaceae</taxon>
        <taxon>Legionella</taxon>
    </lineage>
</organism>
<protein>
    <submittedName>
        <fullName evidence="12">Response regulator transcription factor</fullName>
    </submittedName>
</protein>
<feature type="domain" description="OmpR/PhoB-type" evidence="11">
    <location>
        <begin position="129"/>
        <end position="229"/>
    </location>
</feature>
<dbReference type="GO" id="GO:0000976">
    <property type="term" value="F:transcription cis-regulatory region binding"/>
    <property type="evidence" value="ECO:0007669"/>
    <property type="project" value="TreeGrafter"/>
</dbReference>
<gene>
    <name evidence="12" type="ORF">E3983_12275</name>
</gene>
<reference evidence="12 13" key="1">
    <citation type="submission" date="2019-03" db="EMBL/GenBank/DDBJ databases">
        <title>Diverse conjugative elements silence natural transformation in Legionella species.</title>
        <authorList>
            <person name="Durieux I."/>
            <person name="Ginevra C."/>
            <person name="Attaiech L."/>
            <person name="Picq K."/>
            <person name="Juan P.A."/>
            <person name="Jarraud S."/>
            <person name="Charpentier X."/>
        </authorList>
    </citation>
    <scope>NUCLEOTIDE SEQUENCE [LARGE SCALE GENOMIC DNA]</scope>
    <source>
        <strain evidence="12 13">HL-0427-4011</strain>
    </source>
</reference>
<dbReference type="PROSITE" id="PS51755">
    <property type="entry name" value="OMPR_PHOB"/>
    <property type="match status" value="1"/>
</dbReference>
<evidence type="ECO:0000256" key="3">
    <source>
        <dbReference type="ARBA" id="ARBA00022553"/>
    </source>
</evidence>
<feature type="DNA-binding region" description="OmpR/PhoB-type" evidence="9">
    <location>
        <begin position="129"/>
        <end position="229"/>
    </location>
</feature>
<dbReference type="CDD" id="cd00383">
    <property type="entry name" value="trans_reg_C"/>
    <property type="match status" value="1"/>
</dbReference>
<name>A0AAX1EJ29_9GAMM</name>
<keyword evidence="2" id="KW-0963">Cytoplasm</keyword>
<dbReference type="InterPro" id="IPR001789">
    <property type="entry name" value="Sig_transdc_resp-reg_receiver"/>
</dbReference>
<evidence type="ECO:0000256" key="7">
    <source>
        <dbReference type="ARBA" id="ARBA00023163"/>
    </source>
</evidence>
<comment type="subcellular location">
    <subcellularLocation>
        <location evidence="1">Cytoplasm</location>
    </subcellularLocation>
</comment>
<evidence type="ECO:0000256" key="8">
    <source>
        <dbReference type="PROSITE-ProRule" id="PRU00169"/>
    </source>
</evidence>
<dbReference type="GO" id="GO:0000156">
    <property type="term" value="F:phosphorelay response regulator activity"/>
    <property type="evidence" value="ECO:0007669"/>
    <property type="project" value="TreeGrafter"/>
</dbReference>
<evidence type="ECO:0000256" key="9">
    <source>
        <dbReference type="PROSITE-ProRule" id="PRU01091"/>
    </source>
</evidence>
<keyword evidence="5" id="KW-0805">Transcription regulation</keyword>
<dbReference type="Proteomes" id="UP000295517">
    <property type="component" value="Chromosome"/>
</dbReference>
<dbReference type="RefSeq" id="WP_135061174.1">
    <property type="nucleotide sequence ID" value="NZ_CP038254.1"/>
</dbReference>
<accession>A0AAX1EJ29</accession>
<dbReference type="PANTHER" id="PTHR48111:SF4">
    <property type="entry name" value="DNA-BINDING DUAL TRANSCRIPTIONAL REGULATOR OMPR"/>
    <property type="match status" value="1"/>
</dbReference>
<evidence type="ECO:0000256" key="5">
    <source>
        <dbReference type="ARBA" id="ARBA00023015"/>
    </source>
</evidence>
<dbReference type="SMART" id="SM00862">
    <property type="entry name" value="Trans_reg_C"/>
    <property type="match status" value="1"/>
</dbReference>
<comment type="caution">
    <text evidence="8">Lacks conserved residue(s) required for the propagation of feature annotation.</text>
</comment>
<dbReference type="EMBL" id="CP038254">
    <property type="protein sequence ID" value="QBR85057.1"/>
    <property type="molecule type" value="Genomic_DNA"/>
</dbReference>
<dbReference type="Gene3D" id="1.10.10.10">
    <property type="entry name" value="Winged helix-like DNA-binding domain superfamily/Winged helix DNA-binding domain"/>
    <property type="match status" value="1"/>
</dbReference>
<dbReference type="SUPFAM" id="SSF46894">
    <property type="entry name" value="C-terminal effector domain of the bipartite response regulators"/>
    <property type="match status" value="1"/>
</dbReference>